<dbReference type="Pfam" id="PF17921">
    <property type="entry name" value="Integrase_H2C2"/>
    <property type="match status" value="1"/>
</dbReference>
<dbReference type="PANTHER" id="PTHR37984:SF5">
    <property type="entry name" value="PROTEIN NYNRIN-LIKE"/>
    <property type="match status" value="1"/>
</dbReference>
<proteinExistence type="predicted"/>
<comment type="caution">
    <text evidence="2">The sequence shown here is derived from an EMBL/GenBank/DDBJ whole genome shotgun (WGS) entry which is preliminary data.</text>
</comment>
<accession>A0A392MCS4</accession>
<dbReference type="AlphaFoldDB" id="A0A392MCS4"/>
<dbReference type="PANTHER" id="PTHR37984">
    <property type="entry name" value="PROTEIN CBG26694"/>
    <property type="match status" value="1"/>
</dbReference>
<dbReference type="InterPro" id="IPR050951">
    <property type="entry name" value="Retrovirus_Pol_polyprotein"/>
</dbReference>
<dbReference type="Proteomes" id="UP000265520">
    <property type="component" value="Unassembled WGS sequence"/>
</dbReference>
<gene>
    <name evidence="2" type="ORF">A2U01_0005742</name>
</gene>
<organism evidence="2 3">
    <name type="scientific">Trifolium medium</name>
    <dbReference type="NCBI Taxonomy" id="97028"/>
    <lineage>
        <taxon>Eukaryota</taxon>
        <taxon>Viridiplantae</taxon>
        <taxon>Streptophyta</taxon>
        <taxon>Embryophyta</taxon>
        <taxon>Tracheophyta</taxon>
        <taxon>Spermatophyta</taxon>
        <taxon>Magnoliopsida</taxon>
        <taxon>eudicotyledons</taxon>
        <taxon>Gunneridae</taxon>
        <taxon>Pentapetalae</taxon>
        <taxon>rosids</taxon>
        <taxon>fabids</taxon>
        <taxon>Fabales</taxon>
        <taxon>Fabaceae</taxon>
        <taxon>Papilionoideae</taxon>
        <taxon>50 kb inversion clade</taxon>
        <taxon>NPAAA clade</taxon>
        <taxon>Hologalegina</taxon>
        <taxon>IRL clade</taxon>
        <taxon>Trifolieae</taxon>
        <taxon>Trifolium</taxon>
    </lineage>
</organism>
<evidence type="ECO:0000259" key="1">
    <source>
        <dbReference type="Pfam" id="PF17921"/>
    </source>
</evidence>
<dbReference type="InterPro" id="IPR041588">
    <property type="entry name" value="Integrase_H2C2"/>
</dbReference>
<dbReference type="EMBL" id="LXQA010007563">
    <property type="protein sequence ID" value="MCH84905.1"/>
    <property type="molecule type" value="Genomic_DNA"/>
</dbReference>
<reference evidence="2 3" key="1">
    <citation type="journal article" date="2018" name="Front. Plant Sci.">
        <title>Red Clover (Trifolium pratense) and Zigzag Clover (T. medium) - A Picture of Genomic Similarities and Differences.</title>
        <authorList>
            <person name="Dluhosova J."/>
            <person name="Istvanek J."/>
            <person name="Nedelnik J."/>
            <person name="Repkova J."/>
        </authorList>
    </citation>
    <scope>NUCLEOTIDE SEQUENCE [LARGE SCALE GENOMIC DNA]</scope>
    <source>
        <strain evidence="3">cv. 10/8</strain>
        <tissue evidence="2">Leaf</tissue>
    </source>
</reference>
<name>A0A392MCS4_9FABA</name>
<feature type="domain" description="Integrase zinc-binding" evidence="1">
    <location>
        <begin position="103"/>
        <end position="132"/>
    </location>
</feature>
<evidence type="ECO:0000313" key="3">
    <source>
        <dbReference type="Proteomes" id="UP000265520"/>
    </source>
</evidence>
<protein>
    <recommendedName>
        <fullName evidence="1">Integrase zinc-binding domain-containing protein</fullName>
    </recommendedName>
</protein>
<sequence>MDQSLQTPEQQQWLHKFLGYDFVIEYKPGKENLAADALSRLMTLSWSEPQSQFIQQVKAGLKDDTQWSHIIQKCMAQGNSYLQYHFRDGLLYWKQRIVIPQHNNLVKQVLYEYHTSPIGGHAGFTRTLARIKS</sequence>
<keyword evidence="3" id="KW-1185">Reference proteome</keyword>
<dbReference type="Gene3D" id="1.10.340.70">
    <property type="match status" value="1"/>
</dbReference>
<evidence type="ECO:0000313" key="2">
    <source>
        <dbReference type="EMBL" id="MCH84905.1"/>
    </source>
</evidence>